<dbReference type="EMBL" id="KI278528">
    <property type="protein sequence ID" value="ESA19153.1"/>
    <property type="molecule type" value="Genomic_DNA"/>
</dbReference>
<reference evidence="1" key="1">
    <citation type="submission" date="2013-07" db="EMBL/GenBank/DDBJ databases">
        <title>The genome of an arbuscular mycorrhizal fungus provides insights into the evolution of the oldest plant symbiosis.</title>
        <authorList>
            <consortium name="DOE Joint Genome Institute"/>
            <person name="Tisserant E."/>
            <person name="Malbreil M."/>
            <person name="Kuo A."/>
            <person name="Kohler A."/>
            <person name="Symeonidi A."/>
            <person name="Balestrini R."/>
            <person name="Charron P."/>
            <person name="Duensing N."/>
            <person name="Frei-dit-Frey N."/>
            <person name="Gianinazzi-Pearson V."/>
            <person name="Gilbert B."/>
            <person name="Handa Y."/>
            <person name="Hijri M."/>
            <person name="Kaul R."/>
            <person name="Kawaguchi M."/>
            <person name="Krajinski F."/>
            <person name="Lammers P."/>
            <person name="Lapierre D."/>
            <person name="Masclaux F.G."/>
            <person name="Murat C."/>
            <person name="Morin E."/>
            <person name="Ndikumana S."/>
            <person name="Pagni M."/>
            <person name="Petitpierre D."/>
            <person name="Requena N."/>
            <person name="Rosikiewicz P."/>
            <person name="Riley R."/>
            <person name="Saito K."/>
            <person name="San Clemente H."/>
            <person name="Shapiro H."/>
            <person name="van Tuinen D."/>
            <person name="Becard G."/>
            <person name="Bonfante P."/>
            <person name="Paszkowski U."/>
            <person name="Shachar-Hill Y."/>
            <person name="Young J.P."/>
            <person name="Sanders I.R."/>
            <person name="Henrissat B."/>
            <person name="Rensing S.A."/>
            <person name="Grigoriev I.V."/>
            <person name="Corradi N."/>
            <person name="Roux C."/>
            <person name="Martin F."/>
        </authorList>
    </citation>
    <scope>NUCLEOTIDE SEQUENCE</scope>
    <source>
        <strain evidence="1">DAOM 197198</strain>
    </source>
</reference>
<proteinExistence type="predicted"/>
<dbReference type="HOGENOM" id="CLU_2655705_0_0_1"/>
<gene>
    <name evidence="1" type="ORF">GLOINDRAFT_137350</name>
</gene>
<sequence length="76" mass="8876">MTFYTMNSMNKPTYVHLTLLLLQCQTILGLSCKLCLLNSMTNVLKISQYKAGNRYQSCRRSKSHLDFVFSYCHLIF</sequence>
<organism evidence="1">
    <name type="scientific">Rhizophagus irregularis (strain DAOM 181602 / DAOM 197198 / MUCL 43194)</name>
    <name type="common">Arbuscular mycorrhizal fungus</name>
    <name type="synonym">Glomus intraradices</name>
    <dbReference type="NCBI Taxonomy" id="747089"/>
    <lineage>
        <taxon>Eukaryota</taxon>
        <taxon>Fungi</taxon>
        <taxon>Fungi incertae sedis</taxon>
        <taxon>Mucoromycota</taxon>
        <taxon>Glomeromycotina</taxon>
        <taxon>Glomeromycetes</taxon>
        <taxon>Glomerales</taxon>
        <taxon>Glomeraceae</taxon>
        <taxon>Rhizophagus</taxon>
    </lineage>
</organism>
<dbReference type="AlphaFoldDB" id="U9UKR0"/>
<accession>U9UKR0</accession>
<evidence type="ECO:0000313" key="1">
    <source>
        <dbReference type="EMBL" id="ESA19153.1"/>
    </source>
</evidence>
<protein>
    <submittedName>
        <fullName evidence="1">Uncharacterized protein</fullName>
    </submittedName>
</protein>
<name>U9UKR0_RHIID</name>